<dbReference type="InterPro" id="IPR021151">
    <property type="entry name" value="GINS_A"/>
</dbReference>
<sequence>MDAVNNSGEDDIDINIDDSDSEEIPLTAAEVIERMEEAWLNEKFAPEILPNKSEIVDCLLGQISYMEENLQNLSSNDFQKSLHQMEVDRLRFIITSYLRTRLEKIETYVFSIVKNEEERSENNQLLYLTDNELQFAKAYKGSLEQHFEELLRFWPGLGPDDWKKDPVVPNMSSFVFAKAKSAVEGVMLDEANDDEEALVDLQSGSQIIISYNSISQLVKNDEVCLI</sequence>
<dbReference type="Gene3D" id="3.40.5.60">
    <property type="match status" value="1"/>
</dbReference>
<dbReference type="GO" id="GO:0000811">
    <property type="term" value="C:GINS complex"/>
    <property type="evidence" value="ECO:0007669"/>
    <property type="project" value="UniProtKB-UniRule"/>
</dbReference>
<keyword evidence="4 6" id="KW-0235">DNA replication</keyword>
<comment type="similarity">
    <text evidence="2 6">Belongs to the GINS4/SLD5 family.</text>
</comment>
<dbReference type="SUPFAM" id="SSF160059">
    <property type="entry name" value="PriA/YqbF domain"/>
    <property type="match status" value="1"/>
</dbReference>
<dbReference type="InterPro" id="IPR031633">
    <property type="entry name" value="SLD5_C"/>
</dbReference>
<dbReference type="SUPFAM" id="SSF158573">
    <property type="entry name" value="GINS helical bundle-like"/>
    <property type="match status" value="1"/>
</dbReference>
<evidence type="ECO:0000313" key="9">
    <source>
        <dbReference type="EMBL" id="KAF2884147.1"/>
    </source>
</evidence>
<evidence type="ECO:0000256" key="4">
    <source>
        <dbReference type="ARBA" id="ARBA00022705"/>
    </source>
</evidence>
<dbReference type="PANTHER" id="PTHR21206">
    <property type="entry name" value="SLD5 PROTEIN"/>
    <property type="match status" value="1"/>
</dbReference>
<dbReference type="AlphaFoldDB" id="A0A8K0CF64"/>
<dbReference type="InterPro" id="IPR008591">
    <property type="entry name" value="GINS_Sld5"/>
</dbReference>
<organism evidence="9 10">
    <name type="scientific">Ignelater luminosus</name>
    <name type="common">Cucubano</name>
    <name type="synonym">Pyrophorus luminosus</name>
    <dbReference type="NCBI Taxonomy" id="2038154"/>
    <lineage>
        <taxon>Eukaryota</taxon>
        <taxon>Metazoa</taxon>
        <taxon>Ecdysozoa</taxon>
        <taxon>Arthropoda</taxon>
        <taxon>Hexapoda</taxon>
        <taxon>Insecta</taxon>
        <taxon>Pterygota</taxon>
        <taxon>Neoptera</taxon>
        <taxon>Endopterygota</taxon>
        <taxon>Coleoptera</taxon>
        <taxon>Polyphaga</taxon>
        <taxon>Elateriformia</taxon>
        <taxon>Elateroidea</taxon>
        <taxon>Elateridae</taxon>
        <taxon>Agrypninae</taxon>
        <taxon>Pyrophorini</taxon>
        <taxon>Ignelater</taxon>
    </lineage>
</organism>
<evidence type="ECO:0000259" key="7">
    <source>
        <dbReference type="Pfam" id="PF05916"/>
    </source>
</evidence>
<protein>
    <recommendedName>
        <fullName evidence="3 6">DNA replication complex GINS protein SLD5</fullName>
    </recommendedName>
</protein>
<evidence type="ECO:0000256" key="1">
    <source>
        <dbReference type="ARBA" id="ARBA00004123"/>
    </source>
</evidence>
<comment type="function">
    <text evidence="6">The GINS complex plays an essential role in the initiation of DNA replication.</text>
</comment>
<dbReference type="PANTHER" id="PTHR21206:SF0">
    <property type="entry name" value="DNA REPLICATION COMPLEX GINS PROTEIN SLD5"/>
    <property type="match status" value="1"/>
</dbReference>
<dbReference type="Gene3D" id="1.20.58.1030">
    <property type="match status" value="1"/>
</dbReference>
<evidence type="ECO:0000259" key="8">
    <source>
        <dbReference type="Pfam" id="PF16922"/>
    </source>
</evidence>
<proteinExistence type="inferred from homology"/>
<comment type="subcellular location">
    <subcellularLocation>
        <location evidence="1 6">Nucleus</location>
    </subcellularLocation>
</comment>
<evidence type="ECO:0000256" key="5">
    <source>
        <dbReference type="ARBA" id="ARBA00023242"/>
    </source>
</evidence>
<feature type="domain" description="GINS subunit" evidence="7">
    <location>
        <begin position="73"/>
        <end position="150"/>
    </location>
</feature>
<reference evidence="9" key="1">
    <citation type="submission" date="2019-08" db="EMBL/GenBank/DDBJ databases">
        <title>The genome of the North American firefly Photinus pyralis.</title>
        <authorList>
            <consortium name="Photinus pyralis genome working group"/>
            <person name="Fallon T.R."/>
            <person name="Sander Lower S.E."/>
            <person name="Weng J.-K."/>
        </authorList>
    </citation>
    <scope>NUCLEOTIDE SEQUENCE</scope>
    <source>
        <strain evidence="9">TRF0915ILg1</strain>
        <tissue evidence="9">Whole body</tissue>
    </source>
</reference>
<feature type="domain" description="DNA replication complex GINS protein SLD5 C-terminal" evidence="8">
    <location>
        <begin position="169"/>
        <end position="226"/>
    </location>
</feature>
<evidence type="ECO:0000256" key="2">
    <source>
        <dbReference type="ARBA" id="ARBA00008187"/>
    </source>
</evidence>
<name>A0A8K0CF64_IGNLU</name>
<dbReference type="CDD" id="cd21692">
    <property type="entry name" value="GINS_B_Sld5"/>
    <property type="match status" value="1"/>
</dbReference>
<dbReference type="Pfam" id="PF16922">
    <property type="entry name" value="SLD5_C"/>
    <property type="match status" value="1"/>
</dbReference>
<dbReference type="InterPro" id="IPR038749">
    <property type="entry name" value="Sld5_GINS_A"/>
</dbReference>
<evidence type="ECO:0000256" key="3">
    <source>
        <dbReference type="ARBA" id="ARBA00014804"/>
    </source>
</evidence>
<dbReference type="Proteomes" id="UP000801492">
    <property type="component" value="Unassembled WGS sequence"/>
</dbReference>
<accession>A0A8K0CF64</accession>
<dbReference type="GO" id="GO:0000727">
    <property type="term" value="P:double-strand break repair via break-induced replication"/>
    <property type="evidence" value="ECO:0007669"/>
    <property type="project" value="TreeGrafter"/>
</dbReference>
<dbReference type="EMBL" id="VTPC01090219">
    <property type="protein sequence ID" value="KAF2884147.1"/>
    <property type="molecule type" value="Genomic_DNA"/>
</dbReference>
<comment type="caution">
    <text evidence="9">The sequence shown here is derived from an EMBL/GenBank/DDBJ whole genome shotgun (WGS) entry which is preliminary data.</text>
</comment>
<evidence type="ECO:0000256" key="6">
    <source>
        <dbReference type="PIRNR" id="PIRNR007764"/>
    </source>
</evidence>
<dbReference type="PIRSF" id="PIRSF007764">
    <property type="entry name" value="Sld5"/>
    <property type="match status" value="1"/>
</dbReference>
<dbReference type="Pfam" id="PF05916">
    <property type="entry name" value="Sld5"/>
    <property type="match status" value="1"/>
</dbReference>
<gene>
    <name evidence="9" type="ORF">ILUMI_22036</name>
</gene>
<dbReference type="GO" id="GO:0006261">
    <property type="term" value="P:DNA-templated DNA replication"/>
    <property type="evidence" value="ECO:0007669"/>
    <property type="project" value="InterPro"/>
</dbReference>
<keyword evidence="5 6" id="KW-0539">Nucleus</keyword>
<dbReference type="InterPro" id="IPR036224">
    <property type="entry name" value="GINS_bundle-like_dom_sf"/>
</dbReference>
<evidence type="ECO:0000313" key="10">
    <source>
        <dbReference type="Proteomes" id="UP000801492"/>
    </source>
</evidence>
<dbReference type="CDD" id="cd11711">
    <property type="entry name" value="GINS_A_Sld5"/>
    <property type="match status" value="1"/>
</dbReference>
<dbReference type="OrthoDB" id="338231at2759"/>
<keyword evidence="10" id="KW-1185">Reference proteome</keyword>